<evidence type="ECO:0000313" key="2">
    <source>
        <dbReference type="EMBL" id="VTR93758.1"/>
    </source>
</evidence>
<proteinExistence type="predicted"/>
<reference evidence="2 3" key="1">
    <citation type="submission" date="2019-05" db="EMBL/GenBank/DDBJ databases">
        <authorList>
            <consortium name="Science for Life Laboratories"/>
        </authorList>
    </citation>
    <scope>NUCLEOTIDE SEQUENCE [LARGE SCALE GENOMIC DNA]</scope>
    <source>
        <strain evidence="2">Soil9</strain>
    </source>
</reference>
<dbReference type="EMBL" id="LR593886">
    <property type="protein sequence ID" value="VTR93758.1"/>
    <property type="molecule type" value="Genomic_DNA"/>
</dbReference>
<protein>
    <submittedName>
        <fullName evidence="2">Hypothetical prolin rich transmembrane protein</fullName>
    </submittedName>
</protein>
<accession>A0A6P2CXA5</accession>
<evidence type="ECO:0000313" key="3">
    <source>
        <dbReference type="Proteomes" id="UP000464178"/>
    </source>
</evidence>
<keyword evidence="1" id="KW-1133">Transmembrane helix</keyword>
<name>A0A6P2CXA5_9BACT</name>
<keyword evidence="3" id="KW-1185">Reference proteome</keyword>
<gene>
    <name evidence="2" type="ORF">SOIL9_39560</name>
</gene>
<dbReference type="Proteomes" id="UP000464178">
    <property type="component" value="Chromosome"/>
</dbReference>
<dbReference type="AlphaFoldDB" id="A0A6P2CXA5"/>
<keyword evidence="1 2" id="KW-0812">Transmembrane</keyword>
<keyword evidence="1" id="KW-0472">Membrane</keyword>
<feature type="transmembrane region" description="Helical" evidence="1">
    <location>
        <begin position="152"/>
        <end position="174"/>
    </location>
</feature>
<organism evidence="2 3">
    <name type="scientific">Gemmata massiliana</name>
    <dbReference type="NCBI Taxonomy" id="1210884"/>
    <lineage>
        <taxon>Bacteria</taxon>
        <taxon>Pseudomonadati</taxon>
        <taxon>Planctomycetota</taxon>
        <taxon>Planctomycetia</taxon>
        <taxon>Gemmatales</taxon>
        <taxon>Gemmataceae</taxon>
        <taxon>Gemmata</taxon>
    </lineage>
</organism>
<sequence length="182" mass="20011">MGQWTKRPQNYCRGCNYSWYPRGKNISYCCPRCGSQDVETALMAFMRGLAALMAALVAVIQTLFDIVGKLGRWAFGQLIRVRAWWVARNRHAPAPGFRPAPRGGAHRLPVKTGSVGGVWARICSSVGRFFGWVASINDDITGGNENPHPLSILAKLFVILVFAAVLFATAVLMFRGLGLLSR</sequence>
<dbReference type="KEGG" id="gms:SOIL9_39560"/>
<evidence type="ECO:0000256" key="1">
    <source>
        <dbReference type="SAM" id="Phobius"/>
    </source>
</evidence>
<feature type="transmembrane region" description="Helical" evidence="1">
    <location>
        <begin position="44"/>
        <end position="64"/>
    </location>
</feature>